<reference evidence="2" key="1">
    <citation type="submission" date="2015-02" db="EMBL/GenBank/DDBJ databases">
        <title>Pyrococcus kukulkanii sp. nov., a novel hyperthermophilic archaeon isolated from a deep-sea hydrothermal vent at the Guaymas Basin.</title>
        <authorList>
            <person name="Oger P.M."/>
            <person name="Callac N."/>
            <person name="Jebbar M."/>
            <person name="Godfroy A."/>
        </authorList>
    </citation>
    <scope>NUCLEOTIDE SEQUENCE [LARGE SCALE GENOMIC DNA]</scope>
    <source>
        <strain evidence="2">NCB100</strain>
    </source>
</reference>
<dbReference type="RefSeq" id="WP_068323383.1">
    <property type="nucleotide sequence ID" value="NZ_CP010835.1"/>
</dbReference>
<sequence>MRTSNIVRAFILGSLVEVAIPKPGNVSRLRDFPDLTFYHFLFANTSLIGPYMEATRRGELLGEGVIDESNVGLGQLILIAIRESKRWQDANPNFGVVTLSVPLIVSLSSGRPIERAGVYASKLIEKSTPYDSINFYKAIRIANPKGIRRGVKYDVYDDSSFDELVMDNVNLYRLAEVSCPREMIFCEWLNGYLRVYEALDMLEGFIESEDLENAVLKTFLNLLARYKDTLIERKAGTEEAELVRRKAEFVVKGELTLEEFSNFMAEKGDLRNPGSLADIMAVALSLLFFKGYKLEGSFLCKS</sequence>
<dbReference type="InterPro" id="IPR002736">
    <property type="entry name" value="CitG"/>
</dbReference>
<dbReference type="KEGG" id="pyc:TQ32_08280"/>
<reference evidence="1 2" key="2">
    <citation type="journal article" date="2016" name="Int. J. Syst. Evol. Microbiol.">
        <title>Pyrococcus kukulkanii sp. nov., a hyperthermophilic, piezophilic archaeon isolated from a deep-sea hydrothermal vent.</title>
        <authorList>
            <person name="Callac N."/>
            <person name="Oger P."/>
            <person name="Lesongeur F."/>
            <person name="Rattray J.E."/>
            <person name="Vannier P."/>
            <person name="Michoud G."/>
            <person name="Beauverger M."/>
            <person name="Gayet N."/>
            <person name="Rouxel O."/>
            <person name="Jebbar M."/>
            <person name="Godfroy A."/>
        </authorList>
    </citation>
    <scope>NUCLEOTIDE SEQUENCE [LARGE SCALE GENOMIC DNA]</scope>
    <source>
        <strain evidence="1 2">NCB100</strain>
    </source>
</reference>
<dbReference type="EMBL" id="CP010835">
    <property type="protein sequence ID" value="AMM54477.1"/>
    <property type="molecule type" value="Genomic_DNA"/>
</dbReference>
<protein>
    <submittedName>
        <fullName evidence="1">Apo-citrate lyase phosphoribosyl-dephospho-CoA transferase</fullName>
    </submittedName>
</protein>
<dbReference type="GO" id="GO:0016829">
    <property type="term" value="F:lyase activity"/>
    <property type="evidence" value="ECO:0007669"/>
    <property type="project" value="UniProtKB-KW"/>
</dbReference>
<dbReference type="Gene3D" id="1.10.4200.10">
    <property type="entry name" value="Triphosphoribosyl-dephospho-CoA protein"/>
    <property type="match status" value="1"/>
</dbReference>
<evidence type="ECO:0000313" key="2">
    <source>
        <dbReference type="Proteomes" id="UP000070587"/>
    </source>
</evidence>
<evidence type="ECO:0000313" key="1">
    <source>
        <dbReference type="EMBL" id="AMM54477.1"/>
    </source>
</evidence>
<dbReference type="PATRIC" id="fig|1609559.3.peg.1730"/>
<keyword evidence="1" id="KW-0808">Transferase</keyword>
<dbReference type="GO" id="GO:0005524">
    <property type="term" value="F:ATP binding"/>
    <property type="evidence" value="ECO:0007669"/>
    <property type="project" value="InterPro"/>
</dbReference>
<dbReference type="Pfam" id="PF01874">
    <property type="entry name" value="CitG"/>
    <property type="match status" value="1"/>
</dbReference>
<dbReference type="OrthoDB" id="85890at2157"/>
<keyword evidence="1" id="KW-0456">Lyase</keyword>
<dbReference type="Proteomes" id="UP000070587">
    <property type="component" value="Chromosome"/>
</dbReference>
<dbReference type="GeneID" id="28491828"/>
<accession>A0A127BB49</accession>
<dbReference type="GO" id="GO:0046917">
    <property type="term" value="F:triphosphoribosyl-dephospho-CoA synthase activity"/>
    <property type="evidence" value="ECO:0007669"/>
    <property type="project" value="InterPro"/>
</dbReference>
<gene>
    <name evidence="1" type="ORF">TQ32_08280</name>
</gene>
<dbReference type="STRING" id="1609559.TQ32_08280"/>
<dbReference type="AlphaFoldDB" id="A0A127BB49"/>
<proteinExistence type="predicted"/>
<organism evidence="1 2">
    <name type="scientific">Pyrococcus kukulkanii</name>
    <dbReference type="NCBI Taxonomy" id="1609559"/>
    <lineage>
        <taxon>Archaea</taxon>
        <taxon>Methanobacteriati</taxon>
        <taxon>Methanobacteriota</taxon>
        <taxon>Thermococci</taxon>
        <taxon>Thermococcales</taxon>
        <taxon>Thermococcaceae</taxon>
        <taxon>Pyrococcus</taxon>
    </lineage>
</organism>
<dbReference type="PANTHER" id="PTHR42280:SF1">
    <property type="entry name" value="CITG FAMILY PROTEIN"/>
    <property type="match status" value="1"/>
</dbReference>
<name>A0A127BB49_9EURY</name>
<dbReference type="PANTHER" id="PTHR42280">
    <property type="entry name" value="CITG FAMILY PROTEIN"/>
    <property type="match status" value="1"/>
</dbReference>